<proteinExistence type="predicted"/>
<keyword evidence="4" id="KW-0342">GTP-binding</keyword>
<dbReference type="SUPFAM" id="SSF52540">
    <property type="entry name" value="P-loop containing nucleoside triphosphate hydrolases"/>
    <property type="match status" value="2"/>
</dbReference>
<evidence type="ECO:0000313" key="8">
    <source>
        <dbReference type="Proteomes" id="UP001597178"/>
    </source>
</evidence>
<dbReference type="InterPro" id="IPR045063">
    <property type="entry name" value="Dynamin_N"/>
</dbReference>
<gene>
    <name evidence="7" type="ORF">ACFQ4A_02195</name>
</gene>
<evidence type="ECO:0000256" key="3">
    <source>
        <dbReference type="ARBA" id="ARBA00022801"/>
    </source>
</evidence>
<evidence type="ECO:0000256" key="5">
    <source>
        <dbReference type="ARBA" id="ARBA00023136"/>
    </source>
</evidence>
<dbReference type="CDD" id="cd09912">
    <property type="entry name" value="DLP_2"/>
    <property type="match status" value="2"/>
</dbReference>
<feature type="domain" description="Dynamin N-terminal" evidence="6">
    <location>
        <begin position="631"/>
        <end position="855"/>
    </location>
</feature>
<dbReference type="InterPro" id="IPR027094">
    <property type="entry name" value="Mitofusin_fam"/>
</dbReference>
<dbReference type="PANTHER" id="PTHR10465">
    <property type="entry name" value="TRANSMEMBRANE GTPASE FZO1"/>
    <property type="match status" value="1"/>
</dbReference>
<dbReference type="RefSeq" id="WP_382397195.1">
    <property type="nucleotide sequence ID" value="NZ_JBHTNH010000002.1"/>
</dbReference>
<evidence type="ECO:0000256" key="2">
    <source>
        <dbReference type="ARBA" id="ARBA00022741"/>
    </source>
</evidence>
<protein>
    <submittedName>
        <fullName evidence="7">Dynamin family protein</fullName>
    </submittedName>
</protein>
<keyword evidence="8" id="KW-1185">Reference proteome</keyword>
<evidence type="ECO:0000313" key="7">
    <source>
        <dbReference type="EMBL" id="MFD1360488.1"/>
    </source>
</evidence>
<evidence type="ECO:0000256" key="4">
    <source>
        <dbReference type="ARBA" id="ARBA00023134"/>
    </source>
</evidence>
<evidence type="ECO:0000256" key="1">
    <source>
        <dbReference type="ARBA" id="ARBA00004370"/>
    </source>
</evidence>
<name>A0ABW3ZQS2_9BACI</name>
<evidence type="ECO:0000259" key="6">
    <source>
        <dbReference type="Pfam" id="PF00350"/>
    </source>
</evidence>
<keyword evidence="2" id="KW-0547">Nucleotide-binding</keyword>
<dbReference type="Gene3D" id="3.40.50.300">
    <property type="entry name" value="P-loop containing nucleotide triphosphate hydrolases"/>
    <property type="match status" value="2"/>
</dbReference>
<reference evidence="8" key="1">
    <citation type="journal article" date="2019" name="Int. J. Syst. Evol. Microbiol.">
        <title>The Global Catalogue of Microorganisms (GCM) 10K type strain sequencing project: providing services to taxonomists for standard genome sequencing and annotation.</title>
        <authorList>
            <consortium name="The Broad Institute Genomics Platform"/>
            <consortium name="The Broad Institute Genome Sequencing Center for Infectious Disease"/>
            <person name="Wu L."/>
            <person name="Ma J."/>
        </authorList>
    </citation>
    <scope>NUCLEOTIDE SEQUENCE [LARGE SCALE GENOMIC DNA]</scope>
    <source>
        <strain evidence="8">CCUG 54822</strain>
    </source>
</reference>
<dbReference type="Proteomes" id="UP001597178">
    <property type="component" value="Unassembled WGS sequence"/>
</dbReference>
<dbReference type="EMBL" id="JBHTNH010000002">
    <property type="protein sequence ID" value="MFD1360488.1"/>
    <property type="molecule type" value="Genomic_DNA"/>
</dbReference>
<comment type="subcellular location">
    <subcellularLocation>
        <location evidence="1">Membrane</location>
    </subcellularLocation>
</comment>
<comment type="caution">
    <text evidence="7">The sequence shown here is derived from an EMBL/GenBank/DDBJ whole genome shotgun (WGS) entry which is preliminary data.</text>
</comment>
<dbReference type="InterPro" id="IPR027417">
    <property type="entry name" value="P-loop_NTPase"/>
</dbReference>
<dbReference type="Pfam" id="PF00350">
    <property type="entry name" value="Dynamin_N"/>
    <property type="match status" value="2"/>
</dbReference>
<keyword evidence="3" id="KW-0378">Hydrolase</keyword>
<keyword evidence="5" id="KW-0472">Membrane</keyword>
<accession>A0ABW3ZQS2</accession>
<organism evidence="7 8">
    <name type="scientific">Lentibacillus salinarum</name>
    <dbReference type="NCBI Taxonomy" id="446820"/>
    <lineage>
        <taxon>Bacteria</taxon>
        <taxon>Bacillati</taxon>
        <taxon>Bacillota</taxon>
        <taxon>Bacilli</taxon>
        <taxon>Bacillales</taxon>
        <taxon>Bacillaceae</taxon>
        <taxon>Lentibacillus</taxon>
    </lineage>
</organism>
<sequence length="1217" mass="140424">MEGKNSVMITERNQTHISRLQLASLYQLMHENSDTTSANKLLQVYEKWDRQDFMISFAGHFSAGKSSMINHLLGRSILPKSPIPTSANIVKIRSGNGFARIHLENGSQLEYEEPYDIDMIKAYAKDKAAIKEIEINTPGTILTDDSVIFDTPGIDAADDADRLITESSLHLVDALFYVMDYNHVQSEVNLYFLKKVQDYAIPVYLIINQIDKHDEQELLFQTFSDKIKQTFDQWEIFPKKIYYSSLMECSAPFNQIDDIKKKLLAMMTADKQMSNHISRSVNQVINEHKGYLRQLYEGETVQTEIQEGEPITDTVARLDELHAHVSYLNHIPERMQHDFYDALNVTMKNAYLMPADLRDLAQSFLASQQSDFKVGLFASKKKTKEERQKRIDAFLTGLQQTIETAIQWKIRDKWLQLLQAYDVHDQELMQRIQNLSLTYDANSLKALIKPGAKVNGDYVLHYTNDVSADVKQKFKQKAVQLWDMIHDKISEKITHDLSAYAPERERLERIYEQHEQHEKQMVALQEKWQEVDNTFTNPNAVSYDSDLIDKALVAKHKSVKAAEPLPVQETHESAATETNEHVMAKPVVAGQHILDHLEKTRETIADLPGFQALRNDLQRKYDRLDNRTYTIALFGAFSAGKSSFANALIGEDILPSAPNPTTAVINRISPVTEEHAHGTVVLHLKDEATLVNDLKSLTRQFKPQADDLASLLAWVKDRAIHQSDQLAKTQQAFLTAMLDGYRHSKANIGQHITIDVHEFADYVTDETKACYLESVDLYYDCSVTREGITLVDTPGADSINARHTNVAFDYIKQADAILYVTYYNHPFSRADKDFLMQLGRVKDAFQLDKMFFIMNASDLAETISEQNMVQQYIEDQLAALGIRFPRLFPVSSKRSLKEKRHNRTLNKQMTAFEEAFNRFIHDELTSMTVQSAVRDIKRARQSVHHYRRSMQMDVEEKERARTELLTKEESLKQLTQAMDTGVYEQKISQKMEKQLYYVLERLSIRFHDLFKESFNPTTITDSGKKAQQQLADSLRNLLDYAGYELLQELRAVSLRIESFIDDIQEELFHHYTNKSSPIDGTFILPDFEKPELTTPNYEQAFIQLDSGTFDQELKQFNGTKAFFAKNEKEKMKEGLFNRLYPFAKEYIAANEEKMRASYLQQWYDIIDHVKQFIKQQIESYIANQLQMINDQSVDSETLNEKHEVLTSILAYYEEVNL</sequence>
<feature type="domain" description="Dynamin N-terminal" evidence="6">
    <location>
        <begin position="55"/>
        <end position="209"/>
    </location>
</feature>
<dbReference type="PANTHER" id="PTHR10465:SF0">
    <property type="entry name" value="SARCALUMENIN"/>
    <property type="match status" value="1"/>
</dbReference>